<protein>
    <submittedName>
        <fullName evidence="1">Uncharacterized protein</fullName>
    </submittedName>
</protein>
<accession>A0A430QQK2</accession>
<dbReference type="STRING" id="6184.A0A430QQK2"/>
<sequence length="75" mass="8633">MTEDQFKCLVFVCSLRSREDADILTRILSKPEHCVNITLLEVTSEYRKLVNLNHDTSIVGNSYGFLHVHAVERKV</sequence>
<proteinExistence type="predicted"/>
<evidence type="ECO:0000313" key="2">
    <source>
        <dbReference type="Proteomes" id="UP000290809"/>
    </source>
</evidence>
<dbReference type="AlphaFoldDB" id="A0A430QQK2"/>
<dbReference type="EMBL" id="QMKO01001469">
    <property type="protein sequence ID" value="RTG89983.1"/>
    <property type="molecule type" value="Genomic_DNA"/>
</dbReference>
<dbReference type="Proteomes" id="UP000290809">
    <property type="component" value="Unassembled WGS sequence"/>
</dbReference>
<organism evidence="1 2">
    <name type="scientific">Schistosoma bovis</name>
    <name type="common">Blood fluke</name>
    <dbReference type="NCBI Taxonomy" id="6184"/>
    <lineage>
        <taxon>Eukaryota</taxon>
        <taxon>Metazoa</taxon>
        <taxon>Spiralia</taxon>
        <taxon>Lophotrochozoa</taxon>
        <taxon>Platyhelminthes</taxon>
        <taxon>Trematoda</taxon>
        <taxon>Digenea</taxon>
        <taxon>Strigeidida</taxon>
        <taxon>Schistosomatoidea</taxon>
        <taxon>Schistosomatidae</taxon>
        <taxon>Schistosoma</taxon>
    </lineage>
</organism>
<keyword evidence="2" id="KW-1185">Reference proteome</keyword>
<reference evidence="1 2" key="1">
    <citation type="journal article" date="2019" name="PLoS Pathog.">
        <title>Genome sequence of the bovine parasite Schistosoma bovis Tanzania.</title>
        <authorList>
            <person name="Oey H."/>
            <person name="Zakrzewski M."/>
            <person name="Gobert G."/>
            <person name="Gravermann K."/>
            <person name="Stoye J."/>
            <person name="Jones M."/>
            <person name="Mcmanus D."/>
            <person name="Krause L."/>
        </authorList>
    </citation>
    <scope>NUCLEOTIDE SEQUENCE [LARGE SCALE GENOMIC DNA]</scope>
    <source>
        <strain evidence="1 2">TAN1997</strain>
    </source>
</reference>
<evidence type="ECO:0000313" key="1">
    <source>
        <dbReference type="EMBL" id="RTG89983.1"/>
    </source>
</evidence>
<comment type="caution">
    <text evidence="1">The sequence shown here is derived from an EMBL/GenBank/DDBJ whole genome shotgun (WGS) entry which is preliminary data.</text>
</comment>
<gene>
    <name evidence="1" type="ORF">DC041_0004207</name>
</gene>
<name>A0A430QQK2_SCHBO</name>